<gene>
    <name evidence="3" type="ORF">ACFSC0_19600</name>
</gene>
<dbReference type="PANTHER" id="PTHR11941:SF54">
    <property type="entry name" value="ENOYL-COA HYDRATASE, MITOCHONDRIAL"/>
    <property type="match status" value="1"/>
</dbReference>
<dbReference type="InterPro" id="IPR018376">
    <property type="entry name" value="Enoyl-CoA_hyd/isom_CS"/>
</dbReference>
<evidence type="ECO:0000313" key="3">
    <source>
        <dbReference type="EMBL" id="MFD1785610.1"/>
    </source>
</evidence>
<evidence type="ECO:0000256" key="2">
    <source>
        <dbReference type="RuleBase" id="RU003707"/>
    </source>
</evidence>
<dbReference type="InterPro" id="IPR001753">
    <property type="entry name" value="Enoyl-CoA_hydra/iso"/>
</dbReference>
<sequence>MAKSMEAGPQAPLRLAEIKRGASPVDATPSAALWDIGDGVLALEIATRLNQCDEAVVELLSRTPDRVREGFRAVVIGSDDPRAFSAGATLDVFIEGVERREWRRIEGFLRDGQAALLALRYADFPVVAAVHGLTLGGGCELMLHTDAVVACQDLRIGFPERWIGAVPGWGGVTQTLRRWQARLPASEAARRALEVIAAATIFPAQDAFAAGLLGEGDVVIEDRAALLAAARGRAVALAEGYAPPPPATIAALGSSRRAELEPDLERLSAENAFAEADRNAARALAGILCGGGAELGARLSEDDVMALEREAFLRLIRHPDALERMRHLRSTGRPLRP</sequence>
<dbReference type="InterPro" id="IPR029045">
    <property type="entry name" value="ClpP/crotonase-like_dom_sf"/>
</dbReference>
<dbReference type="CDD" id="cd06558">
    <property type="entry name" value="crotonase-like"/>
    <property type="match status" value="1"/>
</dbReference>
<dbReference type="Proteomes" id="UP001597237">
    <property type="component" value="Unassembled WGS sequence"/>
</dbReference>
<accession>A0ABW4N698</accession>
<dbReference type="PROSITE" id="PS00166">
    <property type="entry name" value="ENOYL_COA_HYDRATASE"/>
    <property type="match status" value="1"/>
</dbReference>
<dbReference type="PANTHER" id="PTHR11941">
    <property type="entry name" value="ENOYL-COA HYDRATASE-RELATED"/>
    <property type="match status" value="1"/>
</dbReference>
<evidence type="ECO:0000256" key="1">
    <source>
        <dbReference type="ARBA" id="ARBA00005254"/>
    </source>
</evidence>
<name>A0ABW4N698_9CAUL</name>
<dbReference type="Gene3D" id="3.90.226.10">
    <property type="entry name" value="2-enoyl-CoA Hydratase, Chain A, domain 1"/>
    <property type="match status" value="1"/>
</dbReference>
<reference evidence="4" key="1">
    <citation type="journal article" date="2019" name="Int. J. Syst. Evol. Microbiol.">
        <title>The Global Catalogue of Microorganisms (GCM) 10K type strain sequencing project: providing services to taxonomists for standard genome sequencing and annotation.</title>
        <authorList>
            <consortium name="The Broad Institute Genomics Platform"/>
            <consortium name="The Broad Institute Genome Sequencing Center for Infectious Disease"/>
            <person name="Wu L."/>
            <person name="Ma J."/>
        </authorList>
    </citation>
    <scope>NUCLEOTIDE SEQUENCE [LARGE SCALE GENOMIC DNA]</scope>
    <source>
        <strain evidence="4">DFY28</strain>
    </source>
</reference>
<dbReference type="SUPFAM" id="SSF52096">
    <property type="entry name" value="ClpP/crotonase"/>
    <property type="match status" value="1"/>
</dbReference>
<comment type="caution">
    <text evidence="3">The sequence shown here is derived from an EMBL/GenBank/DDBJ whole genome shotgun (WGS) entry which is preliminary data.</text>
</comment>
<proteinExistence type="inferred from homology"/>
<dbReference type="RefSeq" id="WP_377281649.1">
    <property type="nucleotide sequence ID" value="NZ_JBHRSI010000004.1"/>
</dbReference>
<dbReference type="Pfam" id="PF00378">
    <property type="entry name" value="ECH_1"/>
    <property type="match status" value="1"/>
</dbReference>
<dbReference type="EMBL" id="JBHUEY010000012">
    <property type="protein sequence ID" value="MFD1785610.1"/>
    <property type="molecule type" value="Genomic_DNA"/>
</dbReference>
<evidence type="ECO:0000313" key="4">
    <source>
        <dbReference type="Proteomes" id="UP001597237"/>
    </source>
</evidence>
<keyword evidence="4" id="KW-1185">Reference proteome</keyword>
<organism evidence="3 4">
    <name type="scientific">Phenylobacterium terrae</name>
    <dbReference type="NCBI Taxonomy" id="2665495"/>
    <lineage>
        <taxon>Bacteria</taxon>
        <taxon>Pseudomonadati</taxon>
        <taxon>Pseudomonadota</taxon>
        <taxon>Alphaproteobacteria</taxon>
        <taxon>Caulobacterales</taxon>
        <taxon>Caulobacteraceae</taxon>
        <taxon>Phenylobacterium</taxon>
    </lineage>
</organism>
<comment type="similarity">
    <text evidence="1 2">Belongs to the enoyl-CoA hydratase/isomerase family.</text>
</comment>
<protein>
    <submittedName>
        <fullName evidence="3">Enoyl-CoA hydratase/isomerase family protein</fullName>
    </submittedName>
</protein>